<dbReference type="EMBL" id="BPLR01001576">
    <property type="protein sequence ID" value="GIZ03245.1"/>
    <property type="molecule type" value="Genomic_DNA"/>
</dbReference>
<keyword evidence="2" id="KW-1185">Reference proteome</keyword>
<reference evidence="1 2" key="1">
    <citation type="submission" date="2021-06" db="EMBL/GenBank/DDBJ databases">
        <title>Caerostris extrusa draft genome.</title>
        <authorList>
            <person name="Kono N."/>
            <person name="Arakawa K."/>
        </authorList>
    </citation>
    <scope>NUCLEOTIDE SEQUENCE [LARGE SCALE GENOMIC DNA]</scope>
</reference>
<proteinExistence type="predicted"/>
<sequence>MNEDRDETSDASWDERVFQEDGVFSTSYPSMIYWSSRCLDPPPRGCDRVAGGHSKGVEVPHPVCCHEPLLGRKSTFNCANECSS</sequence>
<dbReference type="AlphaFoldDB" id="A0AAV4Y9W3"/>
<gene>
    <name evidence="1" type="ORF">CEXT_499581</name>
</gene>
<name>A0AAV4Y9W3_CAEEX</name>
<accession>A0AAV4Y9W3</accession>
<dbReference type="Proteomes" id="UP001054945">
    <property type="component" value="Unassembled WGS sequence"/>
</dbReference>
<evidence type="ECO:0000313" key="2">
    <source>
        <dbReference type="Proteomes" id="UP001054945"/>
    </source>
</evidence>
<evidence type="ECO:0000313" key="1">
    <source>
        <dbReference type="EMBL" id="GIZ03245.1"/>
    </source>
</evidence>
<comment type="caution">
    <text evidence="1">The sequence shown here is derived from an EMBL/GenBank/DDBJ whole genome shotgun (WGS) entry which is preliminary data.</text>
</comment>
<organism evidence="1 2">
    <name type="scientific">Caerostris extrusa</name>
    <name type="common">Bark spider</name>
    <name type="synonym">Caerostris bankana</name>
    <dbReference type="NCBI Taxonomy" id="172846"/>
    <lineage>
        <taxon>Eukaryota</taxon>
        <taxon>Metazoa</taxon>
        <taxon>Ecdysozoa</taxon>
        <taxon>Arthropoda</taxon>
        <taxon>Chelicerata</taxon>
        <taxon>Arachnida</taxon>
        <taxon>Araneae</taxon>
        <taxon>Araneomorphae</taxon>
        <taxon>Entelegynae</taxon>
        <taxon>Araneoidea</taxon>
        <taxon>Araneidae</taxon>
        <taxon>Caerostris</taxon>
    </lineage>
</organism>
<protein>
    <submittedName>
        <fullName evidence="1">Uncharacterized protein</fullName>
    </submittedName>
</protein>